<organism evidence="1 2">
    <name type="scientific">Elysia marginata</name>
    <dbReference type="NCBI Taxonomy" id="1093978"/>
    <lineage>
        <taxon>Eukaryota</taxon>
        <taxon>Metazoa</taxon>
        <taxon>Spiralia</taxon>
        <taxon>Lophotrochozoa</taxon>
        <taxon>Mollusca</taxon>
        <taxon>Gastropoda</taxon>
        <taxon>Heterobranchia</taxon>
        <taxon>Euthyneura</taxon>
        <taxon>Panpulmonata</taxon>
        <taxon>Sacoglossa</taxon>
        <taxon>Placobranchoidea</taxon>
        <taxon>Plakobranchidae</taxon>
        <taxon>Elysia</taxon>
    </lineage>
</organism>
<comment type="caution">
    <text evidence="1">The sequence shown here is derived from an EMBL/GenBank/DDBJ whole genome shotgun (WGS) entry which is preliminary data.</text>
</comment>
<reference evidence="1 2" key="1">
    <citation type="journal article" date="2021" name="Elife">
        <title>Chloroplast acquisition without the gene transfer in kleptoplastic sea slugs, Plakobranchus ocellatus.</title>
        <authorList>
            <person name="Maeda T."/>
            <person name="Takahashi S."/>
            <person name="Yoshida T."/>
            <person name="Shimamura S."/>
            <person name="Takaki Y."/>
            <person name="Nagai Y."/>
            <person name="Toyoda A."/>
            <person name="Suzuki Y."/>
            <person name="Arimoto A."/>
            <person name="Ishii H."/>
            <person name="Satoh N."/>
            <person name="Nishiyama T."/>
            <person name="Hasebe M."/>
            <person name="Maruyama T."/>
            <person name="Minagawa J."/>
            <person name="Obokata J."/>
            <person name="Shigenobu S."/>
        </authorList>
    </citation>
    <scope>NUCLEOTIDE SEQUENCE [LARGE SCALE GENOMIC DNA]</scope>
</reference>
<dbReference type="AlphaFoldDB" id="A0AAV4EBJ1"/>
<protein>
    <submittedName>
        <fullName evidence="1">Uncharacterized protein</fullName>
    </submittedName>
</protein>
<accession>A0AAV4EBJ1</accession>
<dbReference type="Proteomes" id="UP000762676">
    <property type="component" value="Unassembled WGS sequence"/>
</dbReference>
<sequence length="163" mass="18259">MDFVLLNGPVAHRIYCFGTGMELSGKRISRCSQGLGPNDKRGYHDLASAGHIILTPTQPVGARTVLGCVLNPRPLGHGAKPLPTELSRPPALLWAWVIRKQQQDKPRLFQFRVEIVTTGHDIRILLAFRIDNPRWYQQFRGLASLSPEVSKTARLDSSLRVKK</sequence>
<evidence type="ECO:0000313" key="1">
    <source>
        <dbReference type="EMBL" id="GFR57771.1"/>
    </source>
</evidence>
<keyword evidence="2" id="KW-1185">Reference proteome</keyword>
<gene>
    <name evidence="1" type="ORF">ElyMa_003463600</name>
</gene>
<name>A0AAV4EBJ1_9GAST</name>
<evidence type="ECO:0000313" key="2">
    <source>
        <dbReference type="Proteomes" id="UP000762676"/>
    </source>
</evidence>
<proteinExistence type="predicted"/>
<dbReference type="EMBL" id="BMAT01007113">
    <property type="protein sequence ID" value="GFR57771.1"/>
    <property type="molecule type" value="Genomic_DNA"/>
</dbReference>